<gene>
    <name evidence="13" type="ORF">IAA07_06505</name>
</gene>
<evidence type="ECO:0000313" key="14">
    <source>
        <dbReference type="Proteomes" id="UP000823900"/>
    </source>
</evidence>
<reference evidence="13" key="1">
    <citation type="journal article" date="2021" name="PeerJ">
        <title>Extensive microbial diversity within the chicken gut microbiome revealed by metagenomics and culture.</title>
        <authorList>
            <person name="Gilroy R."/>
            <person name="Ravi A."/>
            <person name="Getino M."/>
            <person name="Pursley I."/>
            <person name="Horton D.L."/>
            <person name="Alikhan N.F."/>
            <person name="Baker D."/>
            <person name="Gharbi K."/>
            <person name="Hall N."/>
            <person name="Watson M."/>
            <person name="Adriaenssens E.M."/>
            <person name="Foster-Nyarko E."/>
            <person name="Jarju S."/>
            <person name="Secka A."/>
            <person name="Antonio M."/>
            <person name="Oren A."/>
            <person name="Chaudhuri R.R."/>
            <person name="La Ragione R."/>
            <person name="Hildebrand F."/>
            <person name="Pallen M.J."/>
        </authorList>
    </citation>
    <scope>NUCLEOTIDE SEQUENCE</scope>
    <source>
        <strain evidence="13">CHK178-16964</strain>
    </source>
</reference>
<dbReference type="PANTHER" id="PTHR12428">
    <property type="entry name" value="OXA1"/>
    <property type="match status" value="1"/>
</dbReference>
<dbReference type="PANTHER" id="PTHR12428:SF65">
    <property type="entry name" value="CYTOCHROME C OXIDASE ASSEMBLY PROTEIN COX18, MITOCHONDRIAL"/>
    <property type="match status" value="1"/>
</dbReference>
<evidence type="ECO:0000256" key="11">
    <source>
        <dbReference type="SAM" id="Phobius"/>
    </source>
</evidence>
<feature type="region of interest" description="Disordered" evidence="10">
    <location>
        <begin position="343"/>
        <end position="384"/>
    </location>
</feature>
<evidence type="ECO:0000256" key="10">
    <source>
        <dbReference type="SAM" id="MobiDB-lite"/>
    </source>
</evidence>
<sequence length="399" mass="45246">MDMLFRFTQQFGILNIGLCIILFTLIIKILMFPLTIKQQKFTKLNAIMQPEIMAIQKKYKGKTDQQSMMKMNAETKAVYEKYGTSMTGGCLQLLIQLPILFALYRVIYNIPGYVSSVKDYFQTVVDAIGGLDAVGKLTQFATENNISLTTLTNKSGELTNTDQMIDILYKFTPDQWDKFQAFFAGNDAITSVIAEISTEIVDMNTFLGMNLAANPWNGGHISVAWLIPILAGLTQWYSTKLMTNTSSKMSDDAPGAAMMKQMNITMPLMSVFFTFTFPIGIGIYWIAQSVFTVFQQWVVNMYLNKIDMDEMIKKNVEKANKKRAKKGLPPTVISQKATANLKQIQEDEDKKEAELKRKHEKTEEQVKESTEFYNQSEPKPGSIAAKANMVKKYNEKHNK</sequence>
<dbReference type="EMBL" id="DWZA01000057">
    <property type="protein sequence ID" value="HJA71220.1"/>
    <property type="molecule type" value="Genomic_DNA"/>
</dbReference>
<comment type="similarity">
    <text evidence="9">Belongs to the OXA1/ALB3/YidC family.</text>
</comment>
<evidence type="ECO:0000256" key="9">
    <source>
        <dbReference type="RuleBase" id="RU003945"/>
    </source>
</evidence>
<keyword evidence="5" id="KW-0653">Protein transport</keyword>
<keyword evidence="2" id="KW-0813">Transport</keyword>
<keyword evidence="7 11" id="KW-0472">Membrane</keyword>
<accession>A0A9D2HGM6</accession>
<protein>
    <submittedName>
        <fullName evidence="13">YidC/Oxa1 family membrane protein insertase</fullName>
    </submittedName>
</protein>
<evidence type="ECO:0000256" key="3">
    <source>
        <dbReference type="ARBA" id="ARBA00022475"/>
    </source>
</evidence>
<feature type="domain" description="Membrane insertase YidC/Oxa/ALB C-terminal" evidence="12">
    <location>
        <begin position="17"/>
        <end position="300"/>
    </location>
</feature>
<evidence type="ECO:0000313" key="13">
    <source>
        <dbReference type="EMBL" id="HJA71220.1"/>
    </source>
</evidence>
<evidence type="ECO:0000256" key="7">
    <source>
        <dbReference type="ARBA" id="ARBA00023136"/>
    </source>
</evidence>
<dbReference type="NCBIfam" id="TIGR03592">
    <property type="entry name" value="yidC_oxa1_cterm"/>
    <property type="match status" value="1"/>
</dbReference>
<dbReference type="GO" id="GO:0032977">
    <property type="term" value="F:membrane insertase activity"/>
    <property type="evidence" value="ECO:0007669"/>
    <property type="project" value="InterPro"/>
</dbReference>
<evidence type="ECO:0000256" key="2">
    <source>
        <dbReference type="ARBA" id="ARBA00022448"/>
    </source>
</evidence>
<comment type="subcellular location">
    <subcellularLocation>
        <location evidence="1">Cell membrane</location>
        <topology evidence="1">Multi-pass membrane protein</topology>
    </subcellularLocation>
    <subcellularLocation>
        <location evidence="9">Membrane</location>
        <topology evidence="9">Multi-pass membrane protein</topology>
    </subcellularLocation>
</comment>
<reference evidence="13" key="2">
    <citation type="submission" date="2021-04" db="EMBL/GenBank/DDBJ databases">
        <authorList>
            <person name="Gilroy R."/>
        </authorList>
    </citation>
    <scope>NUCLEOTIDE SEQUENCE</scope>
    <source>
        <strain evidence="13">CHK178-16964</strain>
    </source>
</reference>
<feature type="transmembrane region" description="Helical" evidence="11">
    <location>
        <begin position="12"/>
        <end position="34"/>
    </location>
</feature>
<dbReference type="GO" id="GO:0015031">
    <property type="term" value="P:protein transport"/>
    <property type="evidence" value="ECO:0007669"/>
    <property type="project" value="UniProtKB-KW"/>
</dbReference>
<dbReference type="GO" id="GO:0005886">
    <property type="term" value="C:plasma membrane"/>
    <property type="evidence" value="ECO:0007669"/>
    <property type="project" value="UniProtKB-SubCell"/>
</dbReference>
<keyword evidence="6 11" id="KW-1133">Transmembrane helix</keyword>
<evidence type="ECO:0000256" key="8">
    <source>
        <dbReference type="ARBA" id="ARBA00023186"/>
    </source>
</evidence>
<keyword evidence="4 9" id="KW-0812">Transmembrane</keyword>
<dbReference type="Pfam" id="PF02096">
    <property type="entry name" value="60KD_IMP"/>
    <property type="match status" value="1"/>
</dbReference>
<keyword evidence="3" id="KW-1003">Cell membrane</keyword>
<keyword evidence="8" id="KW-0143">Chaperone</keyword>
<dbReference type="InterPro" id="IPR047196">
    <property type="entry name" value="YidC_ALB_C"/>
</dbReference>
<proteinExistence type="inferred from homology"/>
<dbReference type="AlphaFoldDB" id="A0A9D2HGM6"/>
<evidence type="ECO:0000256" key="5">
    <source>
        <dbReference type="ARBA" id="ARBA00022927"/>
    </source>
</evidence>
<dbReference type="Proteomes" id="UP000823900">
    <property type="component" value="Unassembled WGS sequence"/>
</dbReference>
<feature type="compositionally biased region" description="Basic and acidic residues" evidence="10">
    <location>
        <begin position="344"/>
        <end position="370"/>
    </location>
</feature>
<evidence type="ECO:0000259" key="12">
    <source>
        <dbReference type="Pfam" id="PF02096"/>
    </source>
</evidence>
<name>A0A9D2HGM6_9FIRM</name>
<dbReference type="InterPro" id="IPR028055">
    <property type="entry name" value="YidC/Oxa/ALB_C"/>
</dbReference>
<dbReference type="InterPro" id="IPR001708">
    <property type="entry name" value="YidC/ALB3/OXA1/COX18"/>
</dbReference>
<organism evidence="13 14">
    <name type="scientific">Candidatus Lachnoclostridium stercoravium</name>
    <dbReference type="NCBI Taxonomy" id="2838633"/>
    <lineage>
        <taxon>Bacteria</taxon>
        <taxon>Bacillati</taxon>
        <taxon>Bacillota</taxon>
        <taxon>Clostridia</taxon>
        <taxon>Lachnospirales</taxon>
        <taxon>Lachnospiraceae</taxon>
    </lineage>
</organism>
<feature type="transmembrane region" description="Helical" evidence="11">
    <location>
        <begin position="268"/>
        <end position="287"/>
    </location>
</feature>
<comment type="caution">
    <text evidence="13">The sequence shown here is derived from an EMBL/GenBank/DDBJ whole genome shotgun (WGS) entry which is preliminary data.</text>
</comment>
<evidence type="ECO:0000256" key="1">
    <source>
        <dbReference type="ARBA" id="ARBA00004651"/>
    </source>
</evidence>
<dbReference type="GO" id="GO:0051205">
    <property type="term" value="P:protein insertion into membrane"/>
    <property type="evidence" value="ECO:0007669"/>
    <property type="project" value="TreeGrafter"/>
</dbReference>
<dbReference type="CDD" id="cd20070">
    <property type="entry name" value="5TM_YidC_Alb3"/>
    <property type="match status" value="1"/>
</dbReference>
<evidence type="ECO:0000256" key="6">
    <source>
        <dbReference type="ARBA" id="ARBA00022989"/>
    </source>
</evidence>
<evidence type="ECO:0000256" key="4">
    <source>
        <dbReference type="ARBA" id="ARBA00022692"/>
    </source>
</evidence>